<keyword evidence="5" id="KW-1133">Transmembrane helix</keyword>
<gene>
    <name evidence="10" type="ORF">PPL_07800</name>
</gene>
<reference evidence="10 11" key="1">
    <citation type="journal article" date="2011" name="Genome Res.">
        <title>Phylogeny-wide analysis of social amoeba genomes highlights ancient origins for complex intercellular communication.</title>
        <authorList>
            <person name="Heidel A.J."/>
            <person name="Lawal H.M."/>
            <person name="Felder M."/>
            <person name="Schilde C."/>
            <person name="Helps N.R."/>
            <person name="Tunggal B."/>
            <person name="Rivero F."/>
            <person name="John U."/>
            <person name="Schleicher M."/>
            <person name="Eichinger L."/>
            <person name="Platzer M."/>
            <person name="Noegel A.A."/>
            <person name="Schaap P."/>
            <person name="Gloeckner G."/>
        </authorList>
    </citation>
    <scope>NUCLEOTIDE SEQUENCE [LARGE SCALE GENOMIC DNA]</scope>
    <source>
        <strain evidence="11">ATCC 26659 / Pp 5 / PN500</strain>
    </source>
</reference>
<evidence type="ECO:0008006" key="12">
    <source>
        <dbReference type="Google" id="ProtNLM"/>
    </source>
</evidence>
<comment type="caution">
    <text evidence="10">The sequence shown here is derived from an EMBL/GenBank/DDBJ whole genome shotgun (WGS) entry which is preliminary data.</text>
</comment>
<evidence type="ECO:0000256" key="6">
    <source>
        <dbReference type="ARBA" id="ARBA00023136"/>
    </source>
</evidence>
<dbReference type="AlphaFoldDB" id="D3BGZ8"/>
<dbReference type="GO" id="GO:0010008">
    <property type="term" value="C:endosome membrane"/>
    <property type="evidence" value="ECO:0007669"/>
    <property type="project" value="UniProtKB-SubCell"/>
</dbReference>
<dbReference type="InterPro" id="IPR009011">
    <property type="entry name" value="Man6P_isomerase_rcpt-bd_dom_sf"/>
</dbReference>
<sequence>MDLWFAEASLQLAFSLDVGVQFAGGFDSTVSGSIASTKFKCEIYKVHNNDPKFHPKFIQDISKVESVDDMMKYVKKYGIFYKETATLGGTLEQISKVSQVNFASRSSNSLDINLALSFAAQASGFGMKGGGNLAASLTASTSEAKQNGFEKTSSFSRIIVKGGSPGSYGSNVANPIQSWAENLDLLPMPIDYKVKYVVDLIPDSWFIASGLNVKQLWRDAQRKLYVGKFAEQPNSFYDDDTLTTIGKTEGLFIRQLSFLVTTYTGISFFTSDGTKYHVREHAFTGRMISNIGAAEITNMESTIKKPDLFINTQKFISSSDCYYQTKDGNFFDFTGLIKYGNDNFVSKYQDYTVYFNLCGVSQKCNSLESRTDSQACKITADGTKVYSLGLNTKAEVSPIADGLSLKYTGAVDASSCGAGKARIVTYNFLCDMTGIGFVVGDLVGTSTCQYEITIKSSYACPTVRIYDVFTGRFYRMRIMSFLTDTKVLMATVNHPPNHIQVRIKFETDVWTGDSKIVFRLYTEFETLEATRYPSEIPGSGLISFDPTKYPGDLLGLSIDRVVGSAAADNRYSLKVRSVLAMQQCPDKDKKITSDCVSKKVLSIENGYARAFVSPIGNFEYKNDEKPVFVPLNLYGISSSYAIYE</sequence>
<protein>
    <recommendedName>
        <fullName evidence="12">MACPF domain-containing protein</fullName>
    </recommendedName>
</protein>
<evidence type="ECO:0000256" key="5">
    <source>
        <dbReference type="ARBA" id="ARBA00022989"/>
    </source>
</evidence>
<dbReference type="GeneID" id="31363281"/>
<keyword evidence="2" id="KW-0813">Transport</keyword>
<keyword evidence="6" id="KW-0472">Membrane</keyword>
<keyword evidence="11" id="KW-1185">Reference proteome</keyword>
<dbReference type="RefSeq" id="XP_020431503.1">
    <property type="nucleotide sequence ID" value="XM_020578634.1"/>
</dbReference>
<dbReference type="PROSITE" id="PS51914">
    <property type="entry name" value="MRH"/>
    <property type="match status" value="1"/>
</dbReference>
<feature type="domain" description="MRH" evidence="9">
    <location>
        <begin position="319"/>
        <end position="462"/>
    </location>
</feature>
<dbReference type="PROSITE" id="PS51412">
    <property type="entry name" value="MACPF_2"/>
    <property type="match status" value="1"/>
</dbReference>
<comment type="subcellular location">
    <subcellularLocation>
        <location evidence="1">Endomembrane system</location>
    </subcellularLocation>
</comment>
<dbReference type="Proteomes" id="UP000001396">
    <property type="component" value="Unassembled WGS sequence"/>
</dbReference>
<evidence type="ECO:0000256" key="1">
    <source>
        <dbReference type="ARBA" id="ARBA00004308"/>
    </source>
</evidence>
<evidence type="ECO:0000256" key="3">
    <source>
        <dbReference type="ARBA" id="ARBA00022692"/>
    </source>
</evidence>
<dbReference type="GO" id="GO:0000139">
    <property type="term" value="C:Golgi membrane"/>
    <property type="evidence" value="ECO:0007669"/>
    <property type="project" value="UniProtKB-SubCell"/>
</dbReference>
<name>D3BGZ8_HETP5</name>
<keyword evidence="7" id="KW-1015">Disulfide bond</keyword>
<evidence type="ECO:0000313" key="11">
    <source>
        <dbReference type="Proteomes" id="UP000001396"/>
    </source>
</evidence>
<dbReference type="InterPro" id="IPR044865">
    <property type="entry name" value="MRH_dom"/>
</dbReference>
<dbReference type="InParanoid" id="D3BGZ8"/>
<dbReference type="PANTHER" id="PTHR15071:SF0">
    <property type="entry name" value="MANNOSE 6-PHOSPHATE RECEPTOR-LIKE PROTEIN 1"/>
    <property type="match status" value="1"/>
</dbReference>
<evidence type="ECO:0000256" key="7">
    <source>
        <dbReference type="ARBA" id="ARBA00023157"/>
    </source>
</evidence>
<keyword evidence="3" id="KW-0812">Transmembrane</keyword>
<proteinExistence type="predicted"/>
<evidence type="ECO:0000256" key="4">
    <source>
        <dbReference type="ARBA" id="ARBA00022729"/>
    </source>
</evidence>
<evidence type="ECO:0000259" key="8">
    <source>
        <dbReference type="PROSITE" id="PS51412"/>
    </source>
</evidence>
<accession>D3BGZ8</accession>
<evidence type="ECO:0000256" key="2">
    <source>
        <dbReference type="ARBA" id="ARBA00022448"/>
    </source>
</evidence>
<dbReference type="EMBL" id="ADBJ01000035">
    <property type="protein sequence ID" value="EFA79382.1"/>
    <property type="molecule type" value="Genomic_DNA"/>
</dbReference>
<evidence type="ECO:0000313" key="10">
    <source>
        <dbReference type="EMBL" id="EFA79382.1"/>
    </source>
</evidence>
<dbReference type="Pfam" id="PF01823">
    <property type="entry name" value="MACPF"/>
    <property type="match status" value="1"/>
</dbReference>
<dbReference type="Gene3D" id="2.70.130.10">
    <property type="entry name" value="Mannose-6-phosphate receptor binding domain"/>
    <property type="match status" value="1"/>
</dbReference>
<dbReference type="InterPro" id="IPR020864">
    <property type="entry name" value="MACPF"/>
</dbReference>
<feature type="domain" description="MACPF" evidence="8">
    <location>
        <begin position="1"/>
        <end position="233"/>
    </location>
</feature>
<dbReference type="SUPFAM" id="SSF50911">
    <property type="entry name" value="Mannose 6-phosphate receptor domain"/>
    <property type="match status" value="1"/>
</dbReference>
<dbReference type="PANTHER" id="PTHR15071">
    <property type="entry name" value="MANNOSE-6-PHOSPHATE RECEPTOR FAMILY MEMBER"/>
    <property type="match status" value="1"/>
</dbReference>
<evidence type="ECO:0000259" key="9">
    <source>
        <dbReference type="PROSITE" id="PS51914"/>
    </source>
</evidence>
<organism evidence="10 11">
    <name type="scientific">Heterostelium pallidum (strain ATCC 26659 / Pp 5 / PN500)</name>
    <name type="common">Cellular slime mold</name>
    <name type="synonym">Polysphondylium pallidum</name>
    <dbReference type="NCBI Taxonomy" id="670386"/>
    <lineage>
        <taxon>Eukaryota</taxon>
        <taxon>Amoebozoa</taxon>
        <taxon>Evosea</taxon>
        <taxon>Eumycetozoa</taxon>
        <taxon>Dictyostelia</taxon>
        <taxon>Acytosteliales</taxon>
        <taxon>Acytosteliaceae</taxon>
        <taxon>Heterostelium</taxon>
    </lineage>
</organism>
<keyword evidence="4" id="KW-0732">Signal</keyword>